<accession>A0A8T0IU71</accession>
<dbReference type="PANTHER" id="PTHR31060">
    <property type="entry name" value="OSJNBA0011J08.25 PROTEIN-RELATED"/>
    <property type="match status" value="1"/>
</dbReference>
<evidence type="ECO:0000313" key="7">
    <source>
        <dbReference type="Proteomes" id="UP000822688"/>
    </source>
</evidence>
<evidence type="ECO:0000313" key="6">
    <source>
        <dbReference type="EMBL" id="KAG0586529.1"/>
    </source>
</evidence>
<keyword evidence="7" id="KW-1185">Reference proteome</keyword>
<dbReference type="InterPro" id="IPR058039">
    <property type="entry name" value="At3g05675-like_ankyrin"/>
</dbReference>
<proteinExistence type="predicted"/>
<keyword evidence="4" id="KW-0812">Transmembrane</keyword>
<evidence type="ECO:0000259" key="5">
    <source>
        <dbReference type="Pfam" id="PF25553"/>
    </source>
</evidence>
<comment type="pathway">
    <text evidence="2">Protein modification; protein ubiquitination.</text>
</comment>
<keyword evidence="4" id="KW-0472">Membrane</keyword>
<keyword evidence="4" id="KW-1133">Transmembrane helix</keyword>
<dbReference type="AlphaFoldDB" id="A0A8T0IU71"/>
<sequence length="410" mass="45480">MVEISSAAMEDSVGAFTWLTQAMSGVNTLRGVELDTRHVLLQHLHSVCLVVLWILAYAAKIVLALLPTLVPLPVLTEALQKISTLAEEYDNDSAAVRTDESSRNHLVMVSKSPIGRSLTQVLALMNDVPSSSNKYAFLQDLADRVIEENKVEGEKFSSVNQAALRRGFSRTINLLGQSLESHQQHGSFLGRMVRHLPSRAMLSTVSLPGPLAKIRSLIGNILLPFNLWMQRTNANEATHLTNLADTDMAEKFATELLWIAEKLLANGWMEDAIEQWSSAPSLAELSLYASPKVQKSLVRLSALLCKGLVGNTNIPQDVCLQLVILWLPLLCNATHGGDGPIFSSVEKVDLERQLERLVAALPETDQEQVLSIWLQEYALSQSDWPNLQKCYDSWCSSMRKLEIETPKVME</sequence>
<dbReference type="Pfam" id="PF25553">
    <property type="entry name" value="BTB-POZ_ANK-like"/>
    <property type="match status" value="1"/>
</dbReference>
<dbReference type="InterPro" id="IPR038920">
    <property type="entry name" value="At3g05675-like"/>
</dbReference>
<gene>
    <name evidence="6" type="ORF">KC19_2G097900</name>
</gene>
<feature type="domain" description="At3g05675-like ankyrin-like" evidence="5">
    <location>
        <begin position="253"/>
        <end position="395"/>
    </location>
</feature>
<dbReference type="EMBL" id="CM026422">
    <property type="protein sequence ID" value="KAG0586529.1"/>
    <property type="molecule type" value="Genomic_DNA"/>
</dbReference>
<evidence type="ECO:0000256" key="4">
    <source>
        <dbReference type="SAM" id="Phobius"/>
    </source>
</evidence>
<protein>
    <recommendedName>
        <fullName evidence="5">At3g05675-like ankyrin-like domain-containing protein</fullName>
    </recommendedName>
</protein>
<evidence type="ECO:0000256" key="3">
    <source>
        <dbReference type="ARBA" id="ARBA00022786"/>
    </source>
</evidence>
<comment type="caution">
    <text evidence="6">The sequence shown here is derived from an EMBL/GenBank/DDBJ whole genome shotgun (WGS) entry which is preliminary data.</text>
</comment>
<dbReference type="PANTHER" id="PTHR31060:SF4">
    <property type="entry name" value="1,8-CINEOLE SYNTHASE"/>
    <property type="match status" value="1"/>
</dbReference>
<reference evidence="6" key="1">
    <citation type="submission" date="2020-06" db="EMBL/GenBank/DDBJ databases">
        <title>WGS assembly of Ceratodon purpureus strain R40.</title>
        <authorList>
            <person name="Carey S.B."/>
            <person name="Jenkins J."/>
            <person name="Shu S."/>
            <person name="Lovell J.T."/>
            <person name="Sreedasyam A."/>
            <person name="Maumus F."/>
            <person name="Tiley G.P."/>
            <person name="Fernandez-Pozo N."/>
            <person name="Barry K."/>
            <person name="Chen C."/>
            <person name="Wang M."/>
            <person name="Lipzen A."/>
            <person name="Daum C."/>
            <person name="Saski C.A."/>
            <person name="Payton A.C."/>
            <person name="Mcbreen J.C."/>
            <person name="Conrad R.E."/>
            <person name="Kollar L.M."/>
            <person name="Olsson S."/>
            <person name="Huttunen S."/>
            <person name="Landis J.B."/>
            <person name="Wickett N.J."/>
            <person name="Johnson M.G."/>
            <person name="Rensing S.A."/>
            <person name="Grimwood J."/>
            <person name="Schmutz J."/>
            <person name="Mcdaniel S.F."/>
        </authorList>
    </citation>
    <scope>NUCLEOTIDE SEQUENCE</scope>
    <source>
        <strain evidence="6">R40</strain>
    </source>
</reference>
<feature type="transmembrane region" description="Helical" evidence="4">
    <location>
        <begin position="47"/>
        <end position="70"/>
    </location>
</feature>
<comment type="function">
    <text evidence="1">May act as a substrate-specific adapter of an E3 ubiquitin-protein ligase complex (CUL3-RBX1-BTB) which mediates the ubiquitination and subsequent proteasomal degradation of target proteins.</text>
</comment>
<evidence type="ECO:0000256" key="1">
    <source>
        <dbReference type="ARBA" id="ARBA00002668"/>
    </source>
</evidence>
<organism evidence="6 7">
    <name type="scientific">Ceratodon purpureus</name>
    <name type="common">Fire moss</name>
    <name type="synonym">Dicranum purpureum</name>
    <dbReference type="NCBI Taxonomy" id="3225"/>
    <lineage>
        <taxon>Eukaryota</taxon>
        <taxon>Viridiplantae</taxon>
        <taxon>Streptophyta</taxon>
        <taxon>Embryophyta</taxon>
        <taxon>Bryophyta</taxon>
        <taxon>Bryophytina</taxon>
        <taxon>Bryopsida</taxon>
        <taxon>Dicranidae</taxon>
        <taxon>Pseudoditrichales</taxon>
        <taxon>Ditrichaceae</taxon>
        <taxon>Ceratodon</taxon>
    </lineage>
</organism>
<keyword evidence="3" id="KW-0833">Ubl conjugation pathway</keyword>
<evidence type="ECO:0000256" key="2">
    <source>
        <dbReference type="ARBA" id="ARBA00004906"/>
    </source>
</evidence>
<name>A0A8T0IU71_CERPU</name>
<dbReference type="Proteomes" id="UP000822688">
    <property type="component" value="Chromosome 2"/>
</dbReference>